<comment type="caution">
    <text evidence="2">The sequence shown here is derived from an EMBL/GenBank/DDBJ whole genome shotgun (WGS) entry which is preliminary data.</text>
</comment>
<protein>
    <recommendedName>
        <fullName evidence="4">Yip1 domain-containing protein</fullName>
    </recommendedName>
</protein>
<name>A0A1F4S5L6_UNCSA</name>
<evidence type="ECO:0000313" key="3">
    <source>
        <dbReference type="Proteomes" id="UP000177905"/>
    </source>
</evidence>
<feature type="transmembrane region" description="Helical" evidence="1">
    <location>
        <begin position="196"/>
        <end position="214"/>
    </location>
</feature>
<evidence type="ECO:0000256" key="1">
    <source>
        <dbReference type="SAM" id="Phobius"/>
    </source>
</evidence>
<keyword evidence="1" id="KW-0472">Membrane</keyword>
<evidence type="ECO:0000313" key="2">
    <source>
        <dbReference type="EMBL" id="OGC15724.1"/>
    </source>
</evidence>
<feature type="transmembrane region" description="Helical" evidence="1">
    <location>
        <begin position="164"/>
        <end position="184"/>
    </location>
</feature>
<dbReference type="AlphaFoldDB" id="A0A1F4S5L6"/>
<keyword evidence="1" id="KW-0812">Transmembrane</keyword>
<organism evidence="2 3">
    <name type="scientific">candidate division WOR-1 bacterium RIFOXYB2_FULL_36_35</name>
    <dbReference type="NCBI Taxonomy" id="1802578"/>
    <lineage>
        <taxon>Bacteria</taxon>
        <taxon>Bacillati</taxon>
        <taxon>Saganbacteria</taxon>
    </lineage>
</organism>
<dbReference type="Proteomes" id="UP000177905">
    <property type="component" value="Unassembled WGS sequence"/>
</dbReference>
<reference evidence="2 3" key="1">
    <citation type="journal article" date="2016" name="Nat. Commun.">
        <title>Thousands of microbial genomes shed light on interconnected biogeochemical processes in an aquifer system.</title>
        <authorList>
            <person name="Anantharaman K."/>
            <person name="Brown C.T."/>
            <person name="Hug L.A."/>
            <person name="Sharon I."/>
            <person name="Castelle C.J."/>
            <person name="Probst A.J."/>
            <person name="Thomas B.C."/>
            <person name="Singh A."/>
            <person name="Wilkins M.J."/>
            <person name="Karaoz U."/>
            <person name="Brodie E.L."/>
            <person name="Williams K.H."/>
            <person name="Hubbard S.S."/>
            <person name="Banfield J.F."/>
        </authorList>
    </citation>
    <scope>NUCLEOTIDE SEQUENCE [LARGE SCALE GENOMIC DNA]</scope>
</reference>
<feature type="transmembrane region" description="Helical" evidence="1">
    <location>
        <begin position="131"/>
        <end position="152"/>
    </location>
</feature>
<proteinExistence type="predicted"/>
<feature type="transmembrane region" description="Helical" evidence="1">
    <location>
        <begin position="31"/>
        <end position="56"/>
    </location>
</feature>
<accession>A0A1F4S5L6</accession>
<keyword evidence="1" id="KW-1133">Transmembrane helix</keyword>
<evidence type="ECO:0008006" key="4">
    <source>
        <dbReference type="Google" id="ProtNLM"/>
    </source>
</evidence>
<sequence length="227" mass="25457">MTDYFIELKKLLVQPILFFTKMPEGEWYEGAVTFVGITSMILSLLATFVVFITQYFPIGGTLLEEVSGFKILIVSPIVFVLIFVFFVITFSSFFIFFLAAILAMFSFLGVLIFWGGNILGGKGAFIKDIKASFYSSGVTLVLAAPIIFVLLVKNGAMDFTNFRIGYNMIYGFTVLFLYGLQAIIARKVHGLRKWKAFIVALLPFLFLIIVGILVDKIVLTKISPWIT</sequence>
<feature type="transmembrane region" description="Helical" evidence="1">
    <location>
        <begin position="68"/>
        <end position="88"/>
    </location>
</feature>
<dbReference type="EMBL" id="MEUA01000017">
    <property type="protein sequence ID" value="OGC15724.1"/>
    <property type="molecule type" value="Genomic_DNA"/>
</dbReference>
<gene>
    <name evidence="2" type="ORF">A2290_05225</name>
</gene>
<feature type="transmembrane region" description="Helical" evidence="1">
    <location>
        <begin position="94"/>
        <end position="119"/>
    </location>
</feature>